<dbReference type="EMBL" id="JAVFWL010000004">
    <property type="protein sequence ID" value="KAK6747283.1"/>
    <property type="molecule type" value="Genomic_DNA"/>
</dbReference>
<organism evidence="6 7">
    <name type="scientific">Necator americanus</name>
    <name type="common">Human hookworm</name>
    <dbReference type="NCBI Taxonomy" id="51031"/>
    <lineage>
        <taxon>Eukaryota</taxon>
        <taxon>Metazoa</taxon>
        <taxon>Ecdysozoa</taxon>
        <taxon>Nematoda</taxon>
        <taxon>Chromadorea</taxon>
        <taxon>Rhabditida</taxon>
        <taxon>Rhabditina</taxon>
        <taxon>Rhabditomorpha</taxon>
        <taxon>Strongyloidea</taxon>
        <taxon>Ancylostomatidae</taxon>
        <taxon>Bunostominae</taxon>
        <taxon>Necator</taxon>
    </lineage>
</organism>
<feature type="domain" description="Methyltransferase type 11" evidence="5">
    <location>
        <begin position="58"/>
        <end position="160"/>
    </location>
</feature>
<dbReference type="InterPro" id="IPR029063">
    <property type="entry name" value="SAM-dependent_MTases_sf"/>
</dbReference>
<evidence type="ECO:0000256" key="2">
    <source>
        <dbReference type="ARBA" id="ARBA00022679"/>
    </source>
</evidence>
<evidence type="ECO:0000256" key="3">
    <source>
        <dbReference type="ARBA" id="ARBA00022688"/>
    </source>
</evidence>
<dbReference type="PANTHER" id="PTHR43464">
    <property type="entry name" value="METHYLTRANSFERASE"/>
    <property type="match status" value="1"/>
</dbReference>
<comment type="caution">
    <text evidence="6">The sequence shown here is derived from an EMBL/GenBank/DDBJ whole genome shotgun (WGS) entry which is preliminary data.</text>
</comment>
<accession>A0ABR1D9X0</accession>
<evidence type="ECO:0000256" key="1">
    <source>
        <dbReference type="ARBA" id="ARBA00022603"/>
    </source>
</evidence>
<dbReference type="NCBIfam" id="TIGR01983">
    <property type="entry name" value="UbiG"/>
    <property type="match status" value="1"/>
</dbReference>
<dbReference type="Pfam" id="PF08241">
    <property type="entry name" value="Methyltransf_11"/>
    <property type="match status" value="1"/>
</dbReference>
<keyword evidence="7" id="KW-1185">Reference proteome</keyword>
<dbReference type="InterPro" id="IPR010233">
    <property type="entry name" value="UbiG_MeTrfase"/>
</dbReference>
<evidence type="ECO:0000313" key="6">
    <source>
        <dbReference type="EMBL" id="KAK6747283.1"/>
    </source>
</evidence>
<reference evidence="6 7" key="1">
    <citation type="submission" date="2023-08" db="EMBL/GenBank/DDBJ databases">
        <title>A Necator americanus chromosomal reference genome.</title>
        <authorList>
            <person name="Ilik V."/>
            <person name="Petrzelkova K.J."/>
            <person name="Pardy F."/>
            <person name="Fuh T."/>
            <person name="Niatou-Singa F.S."/>
            <person name="Gouil Q."/>
            <person name="Baker L."/>
            <person name="Ritchie M.E."/>
            <person name="Jex A.R."/>
            <person name="Gazzola D."/>
            <person name="Li H."/>
            <person name="Toshio Fujiwara R."/>
            <person name="Zhan B."/>
            <person name="Aroian R.V."/>
            <person name="Pafco B."/>
            <person name="Schwarz E.M."/>
        </authorList>
    </citation>
    <scope>NUCLEOTIDE SEQUENCE [LARGE SCALE GENOMIC DNA]</scope>
    <source>
        <strain evidence="6 7">Aroian</strain>
        <tissue evidence="6">Whole animal</tissue>
    </source>
</reference>
<evidence type="ECO:0000313" key="7">
    <source>
        <dbReference type="Proteomes" id="UP001303046"/>
    </source>
</evidence>
<keyword evidence="2" id="KW-0808">Transferase</keyword>
<proteinExistence type="predicted"/>
<keyword evidence="1" id="KW-0489">Methyltransferase</keyword>
<dbReference type="PANTHER" id="PTHR43464:SF19">
    <property type="entry name" value="UBIQUINONE BIOSYNTHESIS O-METHYLTRANSFERASE, MITOCHONDRIAL"/>
    <property type="match status" value="1"/>
</dbReference>
<name>A0ABR1D9X0_NECAM</name>
<sequence>MTLKIMRTFLGNFTPQCRRLCSQVHKSSVDTEEALHSLNMLRVPWILQNLSKKNAEVVDIGCGGGLLSLPLARVGLRVVGLDATMDTVIAAREALESRPLQLTGVSKRITYHCGTVENFSKEHERGFDAVIASEIVEHVADLDTFLEGCVRLAKPGAPLFFTTINKTLASRFLAIWIAEDVLNFVPQGVHQWEKFVEPCRLSESLSRYGCTVRLINGFTYNPLTNYWSWIPSTAVNYACVAIKN</sequence>
<evidence type="ECO:0000256" key="4">
    <source>
        <dbReference type="ARBA" id="ARBA00022691"/>
    </source>
</evidence>
<protein>
    <recommendedName>
        <fullName evidence="5">Methyltransferase type 11 domain-containing protein</fullName>
    </recommendedName>
</protein>
<dbReference type="Gene3D" id="3.40.50.150">
    <property type="entry name" value="Vaccinia Virus protein VP39"/>
    <property type="match status" value="1"/>
</dbReference>
<dbReference type="CDD" id="cd02440">
    <property type="entry name" value="AdoMet_MTases"/>
    <property type="match status" value="1"/>
</dbReference>
<dbReference type="SUPFAM" id="SSF53335">
    <property type="entry name" value="S-adenosyl-L-methionine-dependent methyltransferases"/>
    <property type="match status" value="1"/>
</dbReference>
<evidence type="ECO:0000259" key="5">
    <source>
        <dbReference type="Pfam" id="PF08241"/>
    </source>
</evidence>
<dbReference type="Proteomes" id="UP001303046">
    <property type="component" value="Unassembled WGS sequence"/>
</dbReference>
<keyword evidence="3" id="KW-0831">Ubiquinone biosynthesis</keyword>
<dbReference type="InterPro" id="IPR013216">
    <property type="entry name" value="Methyltransf_11"/>
</dbReference>
<keyword evidence="4" id="KW-0949">S-adenosyl-L-methionine</keyword>
<gene>
    <name evidence="6" type="primary">Necator_chrIV.g13765</name>
    <name evidence="6" type="ORF">RB195_000473</name>
</gene>